<feature type="chain" id="PRO_5044271444" evidence="2">
    <location>
        <begin position="18"/>
        <end position="896"/>
    </location>
</feature>
<dbReference type="InterPro" id="IPR008930">
    <property type="entry name" value="Terpenoid_cyclase/PrenylTrfase"/>
</dbReference>
<name>A0AB34FE85_9HYPO</name>
<keyword evidence="3" id="KW-0347">Helicase</keyword>
<gene>
    <name evidence="3" type="ORF">O9K51_09897</name>
</gene>
<accession>A0AB34FE85</accession>
<evidence type="ECO:0000313" key="4">
    <source>
        <dbReference type="Proteomes" id="UP001163105"/>
    </source>
</evidence>
<keyword evidence="3" id="KW-0378">Hydrolase</keyword>
<dbReference type="InterPro" id="IPR036412">
    <property type="entry name" value="HAD-like_sf"/>
</dbReference>
<dbReference type="Proteomes" id="UP001163105">
    <property type="component" value="Unassembled WGS sequence"/>
</dbReference>
<feature type="signal peptide" evidence="2">
    <location>
        <begin position="1"/>
        <end position="17"/>
    </location>
</feature>
<dbReference type="NCBIfam" id="TIGR01509">
    <property type="entry name" value="HAD-SF-IA-v3"/>
    <property type="match status" value="1"/>
</dbReference>
<dbReference type="EMBL" id="JAQHRD010000012">
    <property type="protein sequence ID" value="KAJ6437343.1"/>
    <property type="molecule type" value="Genomic_DNA"/>
</dbReference>
<dbReference type="InterPro" id="IPR006439">
    <property type="entry name" value="HAD-SF_hydro_IA"/>
</dbReference>
<dbReference type="PANTHER" id="PTHR43611:SF3">
    <property type="entry name" value="FLAVIN MONONUCLEOTIDE HYDROLASE 1, CHLOROPLATIC"/>
    <property type="match status" value="1"/>
</dbReference>
<dbReference type="AlphaFoldDB" id="A0AB34FE85"/>
<feature type="compositionally biased region" description="Low complexity" evidence="1">
    <location>
        <begin position="197"/>
        <end position="215"/>
    </location>
</feature>
<comment type="caution">
    <text evidence="3">The sequence shown here is derived from an EMBL/GenBank/DDBJ whole genome shotgun (WGS) entry which is preliminary data.</text>
</comment>
<feature type="region of interest" description="Disordered" evidence="1">
    <location>
        <begin position="316"/>
        <end position="335"/>
    </location>
</feature>
<sequence>MKASITSLALAFGLAVAAPANDEQTQPAELEPWKGSQEKLGKMLANWDYACGIAHLSDVVSSVECTTELGNPDLKLKSPNGTLNWACGAEDGCSSCMSGRETPKGTWYSCTLGKPQVLYRKTLPEDCFQPDGVTAACKQAFDGCGNAKPDAAEGMSPEKVSEVKNCVATKLQGTKLPSQSSVATPKCKPVPSSIAAVPGPSSEPSSGGQPVSPGVPATPAAEATESDRKGESGGQTKWEACLVAAKSHDAQRMCLEEREAEFCKGKAKDACHKAIIECHGIQRKNGSHYKYNSARDQWADITACVTPRLNGRLTLAGGGDTRSQRMGGGLRTEPKSKTRNSLTYICPLRKMTYDTLLVDIGDVLCTWDPMSVTALNPAFMRSLMHSATWHDLERGQISTTEAYQVLGAEHQISPDLIAASISQARSSLAINWEFIHLLEHLKKVTVTDLRIYAVSNIAAEHFDHVRQQPLPWSIFTDILTSARLGMRKPELRFFQRVVDQVGGDVQRMIFVDDKPENLCAAQSLGIRGVLARKNDFAAVYRVLRNCFSNPSSRAREFLSANAGEHDSVILDKDIRFKDNFSQLLIWELTDDSSIIYLKWPSGVLQTPPEANVERYMEPCAQLDGVKATFVSGASISTCDSFEGNAMKNIQDLGRGDTSSLWNYFCDLHALTGTEFPPDIDTTSLAYLTLPKEHLDRFLIDSVLDKMVENVNDDDIMQVYFTPNRPRVCPIACINVLRLFYRFGRGDDPRIRTTEDWIIRCLQTRACNEGTRHYTTPECLLYLLSLLYSECDEADLRERLQKPLRDALQERLHAPANPLALAMRISACQRMGVEPALVEPDLESFLNLQDEDGGWPAGHFCRLGSTGNVIGNRGLTTALALLILQHTDAGMGKKESS</sequence>
<evidence type="ECO:0000313" key="3">
    <source>
        <dbReference type="EMBL" id="KAJ6437343.1"/>
    </source>
</evidence>
<keyword evidence="2" id="KW-0732">Signal</keyword>
<dbReference type="SUPFAM" id="SSF48239">
    <property type="entry name" value="Terpenoid cyclases/Protein prenyltransferases"/>
    <property type="match status" value="1"/>
</dbReference>
<organism evidence="3 4">
    <name type="scientific">Purpureocillium lavendulum</name>
    <dbReference type="NCBI Taxonomy" id="1247861"/>
    <lineage>
        <taxon>Eukaryota</taxon>
        <taxon>Fungi</taxon>
        <taxon>Dikarya</taxon>
        <taxon>Ascomycota</taxon>
        <taxon>Pezizomycotina</taxon>
        <taxon>Sordariomycetes</taxon>
        <taxon>Hypocreomycetidae</taxon>
        <taxon>Hypocreales</taxon>
        <taxon>Ophiocordycipitaceae</taxon>
        <taxon>Purpureocillium</taxon>
    </lineage>
</organism>
<dbReference type="PANTHER" id="PTHR43611">
    <property type="entry name" value="ALPHA-D-GLUCOSE 1-PHOSPHATE PHOSPHATASE"/>
    <property type="match status" value="1"/>
</dbReference>
<keyword evidence="3" id="KW-0067">ATP-binding</keyword>
<keyword evidence="3" id="KW-0547">Nucleotide-binding</keyword>
<proteinExistence type="predicted"/>
<dbReference type="InterPro" id="IPR023214">
    <property type="entry name" value="HAD_sf"/>
</dbReference>
<dbReference type="Gene3D" id="3.40.50.1000">
    <property type="entry name" value="HAD superfamily/HAD-like"/>
    <property type="match status" value="1"/>
</dbReference>
<protein>
    <submittedName>
        <fullName evidence="3">ATP-dependent DNA helicase tlh1</fullName>
    </submittedName>
</protein>
<dbReference type="InterPro" id="IPR023198">
    <property type="entry name" value="PGP-like_dom2"/>
</dbReference>
<feature type="region of interest" description="Disordered" evidence="1">
    <location>
        <begin position="177"/>
        <end position="235"/>
    </location>
</feature>
<reference evidence="3" key="1">
    <citation type="submission" date="2023-01" db="EMBL/GenBank/DDBJ databases">
        <title>The growth and conidiation of Purpureocillium lavendulum are regulated by nitrogen source and histone H3K14 acetylation.</title>
        <authorList>
            <person name="Tang P."/>
            <person name="Han J."/>
            <person name="Zhang C."/>
            <person name="Tang P."/>
            <person name="Qi F."/>
            <person name="Zhang K."/>
            <person name="Liang L."/>
        </authorList>
    </citation>
    <scope>NUCLEOTIDE SEQUENCE</scope>
    <source>
        <strain evidence="3">YMF1.00683</strain>
    </source>
</reference>
<evidence type="ECO:0000256" key="2">
    <source>
        <dbReference type="SAM" id="SignalP"/>
    </source>
</evidence>
<evidence type="ECO:0000256" key="1">
    <source>
        <dbReference type="SAM" id="MobiDB-lite"/>
    </source>
</evidence>
<dbReference type="SUPFAM" id="SSF56784">
    <property type="entry name" value="HAD-like"/>
    <property type="match status" value="1"/>
</dbReference>
<dbReference type="GO" id="GO:0016791">
    <property type="term" value="F:phosphatase activity"/>
    <property type="evidence" value="ECO:0007669"/>
    <property type="project" value="UniProtKB-ARBA"/>
</dbReference>
<feature type="compositionally biased region" description="Gly residues" evidence="1">
    <location>
        <begin position="316"/>
        <end position="330"/>
    </location>
</feature>
<dbReference type="GO" id="GO:0004386">
    <property type="term" value="F:helicase activity"/>
    <property type="evidence" value="ECO:0007669"/>
    <property type="project" value="UniProtKB-KW"/>
</dbReference>
<keyword evidence="4" id="KW-1185">Reference proteome</keyword>
<dbReference type="Gene3D" id="1.10.150.240">
    <property type="entry name" value="Putative phosphatase, domain 2"/>
    <property type="match status" value="1"/>
</dbReference>